<dbReference type="Gene3D" id="3.30.1370.210">
    <property type="match status" value="1"/>
</dbReference>
<keyword evidence="4" id="KW-0862">Zinc</keyword>
<feature type="domain" description="C3H1-type" evidence="6">
    <location>
        <begin position="373"/>
        <end position="400"/>
    </location>
</feature>
<proteinExistence type="inferred from homology"/>
<sequence>MAVSSDVSVVKVFNFISGSGGVLELSHLLKNPSPLAKKSTETELILWFQTQKDLDPNNRLVLVRNQRDEAVGVRIDLAKQMCLKYSTEESCKSGSRCKFWHLCREFLEGTCKGNCGRSHDFHDEDNKAKTVELGFEGKATGPLKTIVAGSFLQVCLMYSKNGCLSVNCPYLHICVNAVRATACGCSRYHDFTSPHNRSLLKQYGFRPPRTSDMDVVRCNILIPKQQKSFEGRAINDPSFSRQPTPRVNKPDNITQRHPSHQGKPGAVSLARLCQNFSKPEPKAPAQAKPEMHHDTAPPDADPLFMKVFNFICSKGGYSSLRDLLQPPSPLVGKFSKSEVDAKIWLQVNTHPEQGQKIILLENQNGDILGVRVNSRKKLCLQYMKGYCKSLNTCQYWHICKGYLEDTCQGGCGLSHDFHDEGNIKKIQRLGIERCPNGTLKNIISHSFPRICLPYVNSRCNYSNDCRHLHLCPLAFGENSCSCNLTHALNDDHNSSILKQYDLDPQRTKIIIMQSNILFPKRQKGPTEAKLSSACSSLTSQPASLMSLPVALKDDNNLDSQVKRCPDERLKKRRRQRRRQKKKANQAGEPCEESLADDVEEEGSDSTSDNEDLPDKPDLYSVSKFSNQPSPSTKHVDTSGNTSVQGLRKQTQSNSGMTYQNQVSGMGISEVAEGNLINFSDELEDGFQDLEDTFGSQDDFSTFEPLSQVDDLLFNLSPTNVAGALSQDSTSFDPSEQHSAESQLEKEAVNSVFQYICKEHNGEVPFAVISQCYNLFPLDAIDIAAWFRENSSRFMIIENSEGGIESVRACTPKARICFRYLMGKNGCKDPKCFRYHVCKHYLANGACPLGKKCRYSHSHNLKSPHNKNITKRRKLGCFSDEQLRVLISASVPEVCLDYNKKSSRCRRGLRCYAIHVCKHYVMGNCKNGANCPLNHEASLKEPHTRLVLEKYNLTTVPVQAVFRAILVRGQRQPLTMETKEEQEAAAQPQKKQVMNPKTEVQNFHSPQYICLEFLLGHCGKAQLCEYFHHNMPYMWQYRYLDNEQADGWKAFTENDSEDIERQFCTVDVTETEIGHIQVAPPPTALIDPGEGYIKINFDEMKAVTGFGSVELRRLSTKSVSSLTDHSLLTTWVWYLSDQDSSWTEYDSELMKRIEESFTKGRSFHKFKRGGEDHKLFFHKTSMYQQNLKPPIKVTKVRRRPLFRSKSEIERLQSPLELPIPLQPATPGQSTSASSHGHTPSHWERVPEDREFMRVPLTSNSDEFKCAESLFRQTMSENKATIISVERVQNPFLWKKYADKKEWMEKKASVKDNPMNEKLLFHGVDPQVVDTICEENIDCRALEEDRAAQFGKGAYFTEEAALSNLYCRQDSESFRYMFLCEVLVGSYAKGEPTLPRPPLRSDSEAKKQRYDSCVDNVTKPTIFVLFASDQYYPTFLIKFKTKSKVVC</sequence>
<feature type="zinc finger region" description="C3H1-type" evidence="4">
    <location>
        <begin position="373"/>
        <end position="400"/>
    </location>
</feature>
<feature type="compositionally biased region" description="Polar residues" evidence="5">
    <location>
        <begin position="237"/>
        <end position="256"/>
    </location>
</feature>
<keyword evidence="4" id="KW-0863">Zinc-finger</keyword>
<dbReference type="SUPFAM" id="SSF117839">
    <property type="entry name" value="WWE domain"/>
    <property type="match status" value="1"/>
</dbReference>
<dbReference type="PROSITE" id="PS50918">
    <property type="entry name" value="WWE"/>
    <property type="match status" value="1"/>
</dbReference>
<feature type="compositionally biased region" description="Basic and acidic residues" evidence="5">
    <location>
        <begin position="734"/>
        <end position="743"/>
    </location>
</feature>
<dbReference type="InterPro" id="IPR004170">
    <property type="entry name" value="WWE_dom"/>
</dbReference>
<comment type="similarity">
    <text evidence="3">Belongs to the ARTD/PARP family.</text>
</comment>
<dbReference type="Gene3D" id="4.10.1000.10">
    <property type="entry name" value="Zinc finger, CCCH-type"/>
    <property type="match status" value="2"/>
</dbReference>
<evidence type="ECO:0000256" key="4">
    <source>
        <dbReference type="PROSITE-ProRule" id="PRU00723"/>
    </source>
</evidence>
<name>A0A3M6UE19_POCDA</name>
<feature type="compositionally biased region" description="Polar residues" evidence="5">
    <location>
        <begin position="724"/>
        <end position="733"/>
    </location>
</feature>
<dbReference type="GO" id="GO:0005634">
    <property type="term" value="C:nucleus"/>
    <property type="evidence" value="ECO:0007669"/>
    <property type="project" value="UniProtKB-SubCell"/>
</dbReference>
<dbReference type="PROSITE" id="PS51059">
    <property type="entry name" value="PARP_CATALYTIC"/>
    <property type="match status" value="1"/>
</dbReference>
<feature type="region of interest" description="Disordered" evidence="5">
    <location>
        <begin position="565"/>
        <end position="659"/>
    </location>
</feature>
<evidence type="ECO:0000313" key="10">
    <source>
        <dbReference type="Proteomes" id="UP000275408"/>
    </source>
</evidence>
<evidence type="ECO:0000259" key="7">
    <source>
        <dbReference type="PROSITE" id="PS50918"/>
    </source>
</evidence>
<feature type="zinc finger region" description="C3H1-type" evidence="4">
    <location>
        <begin position="915"/>
        <end position="937"/>
    </location>
</feature>
<dbReference type="OrthoDB" id="5971886at2759"/>
<feature type="zinc finger region" description="C3H1-type" evidence="4">
    <location>
        <begin position="76"/>
        <end position="104"/>
    </location>
</feature>
<evidence type="ECO:0000256" key="2">
    <source>
        <dbReference type="ARBA" id="ARBA00023242"/>
    </source>
</evidence>
<dbReference type="PANTHER" id="PTHR45740">
    <property type="entry name" value="POLY [ADP-RIBOSE] POLYMERASE"/>
    <property type="match status" value="1"/>
</dbReference>
<dbReference type="PROSITE" id="PS50103">
    <property type="entry name" value="ZF_C3H1"/>
    <property type="match status" value="4"/>
</dbReference>
<keyword evidence="2" id="KW-0539">Nucleus</keyword>
<dbReference type="Pfam" id="PF02825">
    <property type="entry name" value="WWE"/>
    <property type="match status" value="1"/>
</dbReference>
<evidence type="ECO:0000256" key="1">
    <source>
        <dbReference type="ARBA" id="ARBA00004123"/>
    </source>
</evidence>
<keyword evidence="4" id="KW-0479">Metal-binding</keyword>
<accession>A0A3M6UE19</accession>
<feature type="domain" description="C3H1-type" evidence="6">
    <location>
        <begin position="915"/>
        <end position="937"/>
    </location>
</feature>
<feature type="domain" description="PARP catalytic" evidence="8">
    <location>
        <begin position="1235"/>
        <end position="1445"/>
    </location>
</feature>
<evidence type="ECO:0000259" key="6">
    <source>
        <dbReference type="PROSITE" id="PS50103"/>
    </source>
</evidence>
<reference evidence="9 10" key="1">
    <citation type="journal article" date="2018" name="Sci. Rep.">
        <title>Comparative analysis of the Pocillopora damicornis genome highlights role of immune system in coral evolution.</title>
        <authorList>
            <person name="Cunning R."/>
            <person name="Bay R.A."/>
            <person name="Gillette P."/>
            <person name="Baker A.C."/>
            <person name="Traylor-Knowles N."/>
        </authorList>
    </citation>
    <scope>NUCLEOTIDE SEQUENCE [LARGE SCALE GENOMIC DNA]</scope>
    <source>
        <strain evidence="9">RSMAS</strain>
        <tissue evidence="9">Whole animal</tissue>
    </source>
</reference>
<dbReference type="Gene3D" id="3.90.228.10">
    <property type="match status" value="1"/>
</dbReference>
<evidence type="ECO:0008006" key="11">
    <source>
        <dbReference type="Google" id="ProtNLM"/>
    </source>
</evidence>
<comment type="caution">
    <text evidence="9">The sequence shown here is derived from an EMBL/GenBank/DDBJ whole genome shotgun (WGS) entry which is preliminary data.</text>
</comment>
<evidence type="ECO:0000256" key="3">
    <source>
        <dbReference type="ARBA" id="ARBA00024347"/>
    </source>
</evidence>
<dbReference type="GO" id="GO:0008270">
    <property type="term" value="F:zinc ion binding"/>
    <property type="evidence" value="ECO:0007669"/>
    <property type="project" value="UniProtKB-KW"/>
</dbReference>
<dbReference type="SUPFAM" id="SSF56399">
    <property type="entry name" value="ADP-ribosylation"/>
    <property type="match status" value="1"/>
</dbReference>
<dbReference type="PANTHER" id="PTHR45740:SF2">
    <property type="entry name" value="POLY [ADP-RIBOSE] POLYMERASE"/>
    <property type="match status" value="1"/>
</dbReference>
<dbReference type="Gene3D" id="3.30.720.50">
    <property type="match status" value="1"/>
</dbReference>
<feature type="domain" description="C3H1-type" evidence="6">
    <location>
        <begin position="836"/>
        <end position="859"/>
    </location>
</feature>
<comment type="subcellular location">
    <subcellularLocation>
        <location evidence="1">Nucleus</location>
    </subcellularLocation>
</comment>
<dbReference type="GO" id="GO:0003950">
    <property type="term" value="F:NAD+ poly-ADP-ribosyltransferase activity"/>
    <property type="evidence" value="ECO:0007669"/>
    <property type="project" value="InterPro"/>
</dbReference>
<dbReference type="SMART" id="SM00356">
    <property type="entry name" value="ZnF_C3H1"/>
    <property type="match status" value="7"/>
</dbReference>
<dbReference type="InterPro" id="IPR037197">
    <property type="entry name" value="WWE_dom_sf"/>
</dbReference>
<dbReference type="InterPro" id="IPR012317">
    <property type="entry name" value="Poly(ADP-ribose)pol_cat_dom"/>
</dbReference>
<organism evidence="9 10">
    <name type="scientific">Pocillopora damicornis</name>
    <name type="common">Cauliflower coral</name>
    <name type="synonym">Millepora damicornis</name>
    <dbReference type="NCBI Taxonomy" id="46731"/>
    <lineage>
        <taxon>Eukaryota</taxon>
        <taxon>Metazoa</taxon>
        <taxon>Cnidaria</taxon>
        <taxon>Anthozoa</taxon>
        <taxon>Hexacorallia</taxon>
        <taxon>Scleractinia</taxon>
        <taxon>Astrocoeniina</taxon>
        <taxon>Pocilloporidae</taxon>
        <taxon>Pocillopora</taxon>
    </lineage>
</organism>
<feature type="compositionally biased region" description="Basic residues" evidence="5">
    <location>
        <begin position="570"/>
        <end position="583"/>
    </location>
</feature>
<feature type="region of interest" description="Disordered" evidence="5">
    <location>
        <begin position="231"/>
        <end position="264"/>
    </location>
</feature>
<dbReference type="Pfam" id="PF00644">
    <property type="entry name" value="PARP"/>
    <property type="match status" value="1"/>
</dbReference>
<feature type="compositionally biased region" description="Polar residues" evidence="5">
    <location>
        <begin position="622"/>
        <end position="659"/>
    </location>
</feature>
<feature type="domain" description="C3H1-type" evidence="6">
    <location>
        <begin position="76"/>
        <end position="104"/>
    </location>
</feature>
<dbReference type="InterPro" id="IPR000571">
    <property type="entry name" value="Znf_CCCH"/>
</dbReference>
<feature type="zinc finger region" description="C3H1-type" evidence="4">
    <location>
        <begin position="836"/>
        <end position="859"/>
    </location>
</feature>
<protein>
    <recommendedName>
        <fullName evidence="11">Poly [ADP-ribose] polymerase</fullName>
    </recommendedName>
</protein>
<keyword evidence="10" id="KW-1185">Reference proteome</keyword>
<feature type="domain" description="WWE" evidence="7">
    <location>
        <begin position="1117"/>
        <end position="1197"/>
    </location>
</feature>
<feature type="compositionally biased region" description="Polar residues" evidence="5">
    <location>
        <begin position="1224"/>
        <end position="1236"/>
    </location>
</feature>
<evidence type="ECO:0000313" key="9">
    <source>
        <dbReference type="EMBL" id="RMX51927.1"/>
    </source>
</evidence>
<dbReference type="OMA" id="DNINDEC"/>
<dbReference type="Proteomes" id="UP000275408">
    <property type="component" value="Unassembled WGS sequence"/>
</dbReference>
<feature type="region of interest" description="Disordered" evidence="5">
    <location>
        <begin position="1212"/>
        <end position="1247"/>
    </location>
</feature>
<evidence type="ECO:0000259" key="8">
    <source>
        <dbReference type="PROSITE" id="PS51059"/>
    </source>
</evidence>
<dbReference type="GO" id="GO:1990404">
    <property type="term" value="F:NAD+-protein mono-ADP-ribosyltransferase activity"/>
    <property type="evidence" value="ECO:0007669"/>
    <property type="project" value="TreeGrafter"/>
</dbReference>
<evidence type="ECO:0000256" key="5">
    <source>
        <dbReference type="SAM" id="MobiDB-lite"/>
    </source>
</evidence>
<gene>
    <name evidence="9" type="ORF">pdam_00004718</name>
</gene>
<feature type="compositionally biased region" description="Acidic residues" evidence="5">
    <location>
        <begin position="589"/>
        <end position="611"/>
    </location>
</feature>
<dbReference type="EMBL" id="RCHS01001705">
    <property type="protein sequence ID" value="RMX51927.1"/>
    <property type="molecule type" value="Genomic_DNA"/>
</dbReference>
<feature type="region of interest" description="Disordered" evidence="5">
    <location>
        <begin position="724"/>
        <end position="743"/>
    </location>
</feature>
<dbReference type="InterPro" id="IPR051712">
    <property type="entry name" value="ARTD-AVP"/>
</dbReference>